<proteinExistence type="predicted"/>
<dbReference type="SUPFAM" id="SSF57586">
    <property type="entry name" value="TNF receptor-like"/>
    <property type="match status" value="2"/>
</dbReference>
<gene>
    <name evidence="11" type="primary">LOC105070377</name>
</gene>
<keyword evidence="6" id="KW-0325">Glycoprotein</keyword>
<protein>
    <submittedName>
        <fullName evidence="11">Uncharacterized protein LOC105070377 isoform X1</fullName>
    </submittedName>
</protein>
<evidence type="ECO:0000256" key="2">
    <source>
        <dbReference type="ARBA" id="ARBA00022737"/>
    </source>
</evidence>
<dbReference type="InterPro" id="IPR001368">
    <property type="entry name" value="TNFR/NGFR_Cys_rich_reg"/>
</dbReference>
<evidence type="ECO:0000256" key="4">
    <source>
        <dbReference type="ARBA" id="ARBA00023157"/>
    </source>
</evidence>
<feature type="domain" description="TNFR-Cys" evidence="10">
    <location>
        <begin position="56"/>
        <end position="96"/>
    </location>
</feature>
<feature type="region of interest" description="Disordered" evidence="8">
    <location>
        <begin position="185"/>
        <end position="217"/>
    </location>
</feature>
<evidence type="ECO:0000256" key="9">
    <source>
        <dbReference type="SAM" id="Phobius"/>
    </source>
</evidence>
<feature type="region of interest" description="Disordered" evidence="8">
    <location>
        <begin position="1"/>
        <end position="23"/>
    </location>
</feature>
<dbReference type="RefSeq" id="XP_045373928.1">
    <property type="nucleotide sequence ID" value="XM_045517972.1"/>
</dbReference>
<name>A0A9W3G8A6_CAMBA</name>
<evidence type="ECO:0000256" key="8">
    <source>
        <dbReference type="SAM" id="MobiDB-lite"/>
    </source>
</evidence>
<dbReference type="PANTHER" id="PTHR46330:SF16">
    <property type="entry name" value="TUMOR NECROSIS FACTOR RECEPTOR SUPERFAMILY MEMBER 22"/>
    <property type="match status" value="1"/>
</dbReference>
<accession>A0A9W3G8A6</accession>
<dbReference type="GO" id="GO:0009986">
    <property type="term" value="C:cell surface"/>
    <property type="evidence" value="ECO:0007669"/>
    <property type="project" value="TreeGrafter"/>
</dbReference>
<dbReference type="CDD" id="cd15837">
    <property type="entry name" value="TNFRSF26"/>
    <property type="match status" value="1"/>
</dbReference>
<reference evidence="11" key="1">
    <citation type="submission" date="2025-08" db="UniProtKB">
        <authorList>
            <consortium name="RefSeq"/>
        </authorList>
    </citation>
    <scope>IDENTIFICATION</scope>
    <source>
        <tissue evidence="11">Blood</tissue>
    </source>
</reference>
<dbReference type="Pfam" id="PF00020">
    <property type="entry name" value="TNFR_c6"/>
    <property type="match status" value="2"/>
</dbReference>
<comment type="subcellular location">
    <subcellularLocation>
        <location evidence="1">Membrane</location>
    </subcellularLocation>
</comment>
<evidence type="ECO:0000256" key="3">
    <source>
        <dbReference type="ARBA" id="ARBA00023136"/>
    </source>
</evidence>
<evidence type="ECO:0000259" key="10">
    <source>
        <dbReference type="PROSITE" id="PS50050"/>
    </source>
</evidence>
<dbReference type="GO" id="GO:0043065">
    <property type="term" value="P:positive regulation of apoptotic process"/>
    <property type="evidence" value="ECO:0007669"/>
    <property type="project" value="TreeGrafter"/>
</dbReference>
<keyword evidence="2" id="KW-0677">Repeat</keyword>
<keyword evidence="9" id="KW-0812">Transmembrane</keyword>
<comment type="caution">
    <text evidence="7">Lacks conserved residue(s) required for the propagation of feature annotation.</text>
</comment>
<feature type="transmembrane region" description="Helical" evidence="9">
    <location>
        <begin position="152"/>
        <end position="175"/>
    </location>
</feature>
<organism evidence="11">
    <name type="scientific">Camelus bactrianus</name>
    <name type="common">Bactrian camel</name>
    <dbReference type="NCBI Taxonomy" id="9837"/>
    <lineage>
        <taxon>Eukaryota</taxon>
        <taxon>Metazoa</taxon>
        <taxon>Chordata</taxon>
        <taxon>Craniata</taxon>
        <taxon>Vertebrata</taxon>
        <taxon>Euteleostomi</taxon>
        <taxon>Mammalia</taxon>
        <taxon>Eutheria</taxon>
        <taxon>Laurasiatheria</taxon>
        <taxon>Artiodactyla</taxon>
        <taxon>Tylopoda</taxon>
        <taxon>Camelidae</taxon>
        <taxon>Camelus</taxon>
    </lineage>
</organism>
<keyword evidence="5" id="KW-0675">Receptor</keyword>
<keyword evidence="4 7" id="KW-1015">Disulfide bond</keyword>
<feature type="disulfide bond" evidence="7">
    <location>
        <begin position="78"/>
        <end position="96"/>
    </location>
</feature>
<feature type="domain" description="TNFR-Cys" evidence="10">
    <location>
        <begin position="97"/>
        <end position="137"/>
    </location>
</feature>
<evidence type="ECO:0000313" key="11">
    <source>
        <dbReference type="RefSeq" id="XP_045373928.1"/>
    </source>
</evidence>
<feature type="disulfide bond" evidence="7">
    <location>
        <begin position="75"/>
        <end position="88"/>
    </location>
</feature>
<evidence type="ECO:0000256" key="5">
    <source>
        <dbReference type="ARBA" id="ARBA00023170"/>
    </source>
</evidence>
<dbReference type="GO" id="GO:0005886">
    <property type="term" value="C:plasma membrane"/>
    <property type="evidence" value="ECO:0007669"/>
    <property type="project" value="TreeGrafter"/>
</dbReference>
<dbReference type="Gene3D" id="2.10.50.10">
    <property type="entry name" value="Tumor Necrosis Factor Receptor, subunit A, domain 2"/>
    <property type="match status" value="2"/>
</dbReference>
<keyword evidence="3 9" id="KW-0472">Membrane</keyword>
<feature type="disulfide bond" evidence="7">
    <location>
        <begin position="57"/>
        <end position="72"/>
    </location>
</feature>
<dbReference type="PANTHER" id="PTHR46330">
    <property type="entry name" value="TUMOR NECROSIS FACTOR RECEPTOR SUPERFAMILY MEMBER 10B"/>
    <property type="match status" value="1"/>
</dbReference>
<dbReference type="PROSITE" id="PS50050">
    <property type="entry name" value="TNFR_NGFR_2"/>
    <property type="match status" value="2"/>
</dbReference>
<dbReference type="InterPro" id="IPR052491">
    <property type="entry name" value="TNFRSF10"/>
</dbReference>
<feature type="repeat" description="TNFR-Cys" evidence="7">
    <location>
        <begin position="97"/>
        <end position="137"/>
    </location>
</feature>
<feature type="compositionally biased region" description="Basic and acidic residues" evidence="8">
    <location>
        <begin position="1"/>
        <end position="15"/>
    </location>
</feature>
<dbReference type="GO" id="GO:0036462">
    <property type="term" value="P:TRAIL-activated apoptotic signaling pathway"/>
    <property type="evidence" value="ECO:0007669"/>
    <property type="project" value="TreeGrafter"/>
</dbReference>
<sequence>MKGRKEPEGKRDTTNTEHAGADGLRVTMTTRETLCDPGYYLTEQFQEGRSVRACRKCESGTFRSHPSAETSCVHCALCRDDQEVVTECSPTSDRQCQCKEGHFYCDSGSCTESCFRCKRCEGSTVLHPCNATRDTVCATESNPKPGTSSCSWPLLVVLALTLTFTINAFILIPCIRTILHNHSKKGNHGHINPGENKITAASGAQERGTGARGSSWEGGVSFETQLHSLSNSGAFHASDLGATCFGLPDTQDLRPGSQVSWLETGCPGCPVREAGRDWCCPSQGHPQGGRPPGAGEAHQVRPLLHFLRGSSVS</sequence>
<dbReference type="AlphaFoldDB" id="A0A9W3G8A6"/>
<feature type="repeat" description="TNFR-Cys" evidence="7">
    <location>
        <begin position="56"/>
        <end position="96"/>
    </location>
</feature>
<evidence type="ECO:0000256" key="7">
    <source>
        <dbReference type="PROSITE-ProRule" id="PRU00206"/>
    </source>
</evidence>
<evidence type="ECO:0000256" key="6">
    <source>
        <dbReference type="ARBA" id="ARBA00023180"/>
    </source>
</evidence>
<dbReference type="InterPro" id="IPR034062">
    <property type="entry name" value="TNFRSF26_N"/>
</dbReference>
<keyword evidence="9" id="KW-1133">Transmembrane helix</keyword>
<evidence type="ECO:0000256" key="1">
    <source>
        <dbReference type="ARBA" id="ARBA00004370"/>
    </source>
</evidence>
<dbReference type="SMART" id="SM00208">
    <property type="entry name" value="TNFR"/>
    <property type="match status" value="2"/>
</dbReference>